<feature type="domain" description="Integrase catalytic" evidence="1">
    <location>
        <begin position="154"/>
        <end position="311"/>
    </location>
</feature>
<dbReference type="InterPro" id="IPR036397">
    <property type="entry name" value="RNaseH_sf"/>
</dbReference>
<dbReference type="PANTHER" id="PTHR42648:SF18">
    <property type="entry name" value="RETROTRANSPOSON, UNCLASSIFIED-LIKE PROTEIN"/>
    <property type="match status" value="1"/>
</dbReference>
<dbReference type="EMBL" id="BQNB010021105">
    <property type="protein sequence ID" value="GJU02934.1"/>
    <property type="molecule type" value="Genomic_DNA"/>
</dbReference>
<dbReference type="Proteomes" id="UP001151760">
    <property type="component" value="Unassembled WGS sequence"/>
</dbReference>
<protein>
    <submittedName>
        <fullName evidence="2">Retrovirus-related pol polyprotein from transposon TNT 1-94</fullName>
    </submittedName>
</protein>
<dbReference type="Pfam" id="PF13976">
    <property type="entry name" value="gag_pre-integrs"/>
    <property type="match status" value="1"/>
</dbReference>
<evidence type="ECO:0000259" key="1">
    <source>
        <dbReference type="PROSITE" id="PS50994"/>
    </source>
</evidence>
<evidence type="ECO:0000313" key="2">
    <source>
        <dbReference type="EMBL" id="GJU02934.1"/>
    </source>
</evidence>
<dbReference type="PANTHER" id="PTHR42648">
    <property type="entry name" value="TRANSPOSASE, PUTATIVE-RELATED"/>
    <property type="match status" value="1"/>
</dbReference>
<organism evidence="2 3">
    <name type="scientific">Tanacetum coccineum</name>
    <dbReference type="NCBI Taxonomy" id="301880"/>
    <lineage>
        <taxon>Eukaryota</taxon>
        <taxon>Viridiplantae</taxon>
        <taxon>Streptophyta</taxon>
        <taxon>Embryophyta</taxon>
        <taxon>Tracheophyta</taxon>
        <taxon>Spermatophyta</taxon>
        <taxon>Magnoliopsida</taxon>
        <taxon>eudicotyledons</taxon>
        <taxon>Gunneridae</taxon>
        <taxon>Pentapetalae</taxon>
        <taxon>asterids</taxon>
        <taxon>campanulids</taxon>
        <taxon>Asterales</taxon>
        <taxon>Asteraceae</taxon>
        <taxon>Asteroideae</taxon>
        <taxon>Anthemideae</taxon>
        <taxon>Anthemidinae</taxon>
        <taxon>Tanacetum</taxon>
    </lineage>
</organism>
<dbReference type="SUPFAM" id="SSF53098">
    <property type="entry name" value="Ribonuclease H-like"/>
    <property type="match status" value="1"/>
</dbReference>
<name>A0ABQ5IRV8_9ASTR</name>
<dbReference type="PROSITE" id="PS50994">
    <property type="entry name" value="INTEGRASE"/>
    <property type="match status" value="1"/>
</dbReference>
<proteinExistence type="predicted"/>
<comment type="caution">
    <text evidence="2">The sequence shown here is derived from an EMBL/GenBank/DDBJ whole genome shotgun (WGS) entry which is preliminary data.</text>
</comment>
<reference evidence="2" key="1">
    <citation type="journal article" date="2022" name="Int. J. Mol. Sci.">
        <title>Draft Genome of Tanacetum Coccineum: Genomic Comparison of Closely Related Tanacetum-Family Plants.</title>
        <authorList>
            <person name="Yamashiro T."/>
            <person name="Shiraishi A."/>
            <person name="Nakayama K."/>
            <person name="Satake H."/>
        </authorList>
    </citation>
    <scope>NUCLEOTIDE SEQUENCE</scope>
</reference>
<accession>A0ABQ5IRV8</accession>
<dbReference type="Pfam" id="PF00665">
    <property type="entry name" value="rve"/>
    <property type="match status" value="1"/>
</dbReference>
<gene>
    <name evidence="2" type="ORF">Tco_1113272</name>
</gene>
<dbReference type="InterPro" id="IPR012337">
    <property type="entry name" value="RNaseH-like_sf"/>
</dbReference>
<sequence>MKFENDQIATILGYGDLVQVNNTIKRVYYVKGMNHNLFSVGQFCDADLEVAFRKSTCYVHDLKGNDLPIGSRGIDLYSITLQDTNYPNPVCLMAKASSSQAWLWHHHLSHLNFDTINLLSKYDIMTGLPKFKFVKHHLCSSCELGKAKHKSFKNKTTPSSKRRLQILHMDLCGPMRVESFNGKKYVLVIVDDYSRYNWTHFLRSKDETPEVLIDFLKHVQRGIHAQVRTVRTDKGTEFLNKTLYAYFAQEGIEHQTSTARTPEQNSVVKRRNRTLVEAARTMLSAAKVSLFFWAEAIATTCFTQNCSLVIP</sequence>
<dbReference type="InterPro" id="IPR025724">
    <property type="entry name" value="GAG-pre-integrase_dom"/>
</dbReference>
<reference evidence="2" key="2">
    <citation type="submission" date="2022-01" db="EMBL/GenBank/DDBJ databases">
        <authorList>
            <person name="Yamashiro T."/>
            <person name="Shiraishi A."/>
            <person name="Satake H."/>
            <person name="Nakayama K."/>
        </authorList>
    </citation>
    <scope>NUCLEOTIDE SEQUENCE</scope>
</reference>
<dbReference type="InterPro" id="IPR001584">
    <property type="entry name" value="Integrase_cat-core"/>
</dbReference>
<evidence type="ECO:0000313" key="3">
    <source>
        <dbReference type="Proteomes" id="UP001151760"/>
    </source>
</evidence>
<dbReference type="Gene3D" id="3.30.420.10">
    <property type="entry name" value="Ribonuclease H-like superfamily/Ribonuclease H"/>
    <property type="match status" value="1"/>
</dbReference>
<dbReference type="InterPro" id="IPR039537">
    <property type="entry name" value="Retrotran_Ty1/copia-like"/>
</dbReference>
<keyword evidence="3" id="KW-1185">Reference proteome</keyword>